<keyword evidence="6" id="KW-0206">Cytoskeleton</keyword>
<evidence type="ECO:0000256" key="6">
    <source>
        <dbReference type="ARBA" id="ARBA00023212"/>
    </source>
</evidence>
<keyword evidence="7" id="KW-0539">Nucleus</keyword>
<feature type="region of interest" description="Disordered" evidence="9">
    <location>
        <begin position="762"/>
        <end position="795"/>
    </location>
</feature>
<dbReference type="GO" id="GO:0007059">
    <property type="term" value="P:chromosome segregation"/>
    <property type="evidence" value="ECO:0007669"/>
    <property type="project" value="UniProtKB-KW"/>
</dbReference>
<gene>
    <name evidence="11" type="ORF">HK099_002246</name>
</gene>
<organism evidence="11 12">
    <name type="scientific">Clydaea vesicula</name>
    <dbReference type="NCBI Taxonomy" id="447962"/>
    <lineage>
        <taxon>Eukaryota</taxon>
        <taxon>Fungi</taxon>
        <taxon>Fungi incertae sedis</taxon>
        <taxon>Chytridiomycota</taxon>
        <taxon>Chytridiomycota incertae sedis</taxon>
        <taxon>Chytridiomycetes</taxon>
        <taxon>Lobulomycetales</taxon>
        <taxon>Lobulomycetaceae</taxon>
        <taxon>Clydaea</taxon>
    </lineage>
</organism>
<feature type="region of interest" description="Disordered" evidence="9">
    <location>
        <begin position="581"/>
        <end position="614"/>
    </location>
</feature>
<feature type="domain" description="Inner centromere protein ARK-binding" evidence="10">
    <location>
        <begin position="781"/>
        <end position="833"/>
    </location>
</feature>
<proteinExistence type="inferred from homology"/>
<comment type="caution">
    <text evidence="11">The sequence shown here is derived from an EMBL/GenBank/DDBJ whole genome shotgun (WGS) entry which is preliminary data.</text>
</comment>
<feature type="coiled-coil region" evidence="8">
    <location>
        <begin position="267"/>
        <end position="297"/>
    </location>
</feature>
<comment type="similarity">
    <text evidence="3">Belongs to the INCENP family.</text>
</comment>
<keyword evidence="4" id="KW-0963">Cytoplasm</keyword>
<dbReference type="AlphaFoldDB" id="A0AAD5U2M5"/>
<keyword evidence="5" id="KW-0159">Chromosome partition</keyword>
<dbReference type="InterPro" id="IPR005635">
    <property type="entry name" value="Inner_centromere_prot_ARK-bd"/>
</dbReference>
<feature type="compositionally biased region" description="Acidic residues" evidence="9">
    <location>
        <begin position="762"/>
        <end position="774"/>
    </location>
</feature>
<evidence type="ECO:0000256" key="2">
    <source>
        <dbReference type="ARBA" id="ARBA00004186"/>
    </source>
</evidence>
<keyword evidence="12" id="KW-1185">Reference proteome</keyword>
<comment type="subcellular location">
    <subcellularLocation>
        <location evidence="2">Cytoplasm</location>
        <location evidence="2">Cytoskeleton</location>
        <location evidence="2">Spindle</location>
    </subcellularLocation>
    <subcellularLocation>
        <location evidence="1">Nucleus</location>
    </subcellularLocation>
</comment>
<evidence type="ECO:0000256" key="5">
    <source>
        <dbReference type="ARBA" id="ARBA00022829"/>
    </source>
</evidence>
<protein>
    <recommendedName>
        <fullName evidence="10">Inner centromere protein ARK-binding domain-containing protein</fullName>
    </recommendedName>
</protein>
<dbReference type="PANTHER" id="PTHR13142">
    <property type="entry name" value="INNER CENTROMERE PROTEIN"/>
    <property type="match status" value="1"/>
</dbReference>
<evidence type="ECO:0000256" key="9">
    <source>
        <dbReference type="SAM" id="MobiDB-lite"/>
    </source>
</evidence>
<evidence type="ECO:0000256" key="1">
    <source>
        <dbReference type="ARBA" id="ARBA00004123"/>
    </source>
</evidence>
<feature type="region of interest" description="Disordered" evidence="9">
    <location>
        <begin position="431"/>
        <end position="457"/>
    </location>
</feature>
<reference evidence="11" key="1">
    <citation type="submission" date="2020-05" db="EMBL/GenBank/DDBJ databases">
        <title>Phylogenomic resolution of chytrid fungi.</title>
        <authorList>
            <person name="Stajich J.E."/>
            <person name="Amses K."/>
            <person name="Simmons R."/>
            <person name="Seto K."/>
            <person name="Myers J."/>
            <person name="Bonds A."/>
            <person name="Quandt C.A."/>
            <person name="Barry K."/>
            <person name="Liu P."/>
            <person name="Grigoriev I."/>
            <person name="Longcore J.E."/>
            <person name="James T.Y."/>
        </authorList>
    </citation>
    <scope>NUCLEOTIDE SEQUENCE</scope>
    <source>
        <strain evidence="11">JEL0476</strain>
    </source>
</reference>
<dbReference type="GO" id="GO:0005634">
    <property type="term" value="C:nucleus"/>
    <property type="evidence" value="ECO:0007669"/>
    <property type="project" value="UniProtKB-SubCell"/>
</dbReference>
<dbReference type="Gene3D" id="6.10.250.2990">
    <property type="match status" value="1"/>
</dbReference>
<evidence type="ECO:0000313" key="11">
    <source>
        <dbReference type="EMBL" id="KAJ3222492.1"/>
    </source>
</evidence>
<dbReference type="Proteomes" id="UP001211065">
    <property type="component" value="Unassembled WGS sequence"/>
</dbReference>
<name>A0AAD5U2M5_9FUNG</name>
<feature type="compositionally biased region" description="Polar residues" evidence="9">
    <location>
        <begin position="431"/>
        <end position="441"/>
    </location>
</feature>
<evidence type="ECO:0000313" key="12">
    <source>
        <dbReference type="Proteomes" id="UP001211065"/>
    </source>
</evidence>
<feature type="compositionally biased region" description="Basic and acidic residues" evidence="9">
    <location>
        <begin position="593"/>
        <end position="607"/>
    </location>
</feature>
<evidence type="ECO:0000259" key="10">
    <source>
        <dbReference type="Pfam" id="PF03941"/>
    </source>
</evidence>
<dbReference type="GO" id="GO:0005819">
    <property type="term" value="C:spindle"/>
    <property type="evidence" value="ECO:0007669"/>
    <property type="project" value="UniProtKB-SubCell"/>
</dbReference>
<keyword evidence="8" id="KW-0175">Coiled coil</keyword>
<evidence type="ECO:0000256" key="3">
    <source>
        <dbReference type="ARBA" id="ARBA00010042"/>
    </source>
</evidence>
<dbReference type="PANTHER" id="PTHR13142:SF1">
    <property type="entry name" value="INNER CENTROMERE PROTEIN"/>
    <property type="match status" value="1"/>
</dbReference>
<dbReference type="Pfam" id="PF03941">
    <property type="entry name" value="INCENP_ARK-bind"/>
    <property type="match status" value="1"/>
</dbReference>
<feature type="compositionally biased region" description="Basic and acidic residues" evidence="9">
    <location>
        <begin position="444"/>
        <end position="457"/>
    </location>
</feature>
<evidence type="ECO:0000256" key="7">
    <source>
        <dbReference type="ARBA" id="ARBA00023242"/>
    </source>
</evidence>
<sequence>MKELSQKLAAVISIETHNLDQTFNQKINLINDYIASITESLTTKNITISWSKTPSKSNANEVFKDNNFEIAQSKKRLFNSNSVDNIEVDRFTNYAEVTKEVLDHNNSAKKCKFFHSQEVDQQTIMKNPTKNTSGFEFDESFDHGALCKLSISPIVNKKGDGRSLSPISRNFFIETNYNVEFDEEFVTDIAQKKALNVINEDEELKLMEEKQRIIFDKAENVNISPAMTKLKVPKLSSQTLPQSSTNIGKISEMKELNGSLIKKPENTETVDSRASKLQQDLQNLMEKKKNMKKLTGKSNFVSSTNITSSLTSSNSSLSASNYPSICRDHKMLECENETASSSLMDLFSNVAELKKNSQFLEKIEKKQPFEEDDDVGVFEEENIPCQEAFLNKKIFDKEVVDGSPAKLDNENIEDSLFLEDTPRPKQSHLILQNNMKSNGLETPTVEKSRADKNPCDKTKANYEEKNHISNYEQELVLATPTPFFSKQSQQRFQPETNINSSLTHTIPNIAHCTIPNNLRTVTSFIPKKVVKEISKPKPVVKALEKAAMLKAEEEAKKEKKQLQKCELEKKKALRKKELLEEEEKKKKKPTNTVKKEDHFEKPFDKQKKGQMHYGNGSALPQASHHQTLLKSCLKKNISSNWSSAVVNEEANKKKHFKTDNVTHKSITSSQNDFEQQSTKIEVAKGAELPKPNINPAATDFQFARPLPPVTPQNNIETPNKSNLVKNPIFKEVDYSLVRSKFVLDGYNSNEVKRNLDTIVDENGELPDINSDEDLSSNNSSNSEDENTSIEEKKRSLPDWAKQHSLNRTILSQMKIDPETIFGKIGDCDLEEIFKNSSTKTIKKFKKRTSSANWSGADQLAKNEEERYKKQMGYL</sequence>
<dbReference type="EMBL" id="JADGJW010000173">
    <property type="protein sequence ID" value="KAJ3222492.1"/>
    <property type="molecule type" value="Genomic_DNA"/>
</dbReference>
<accession>A0AAD5U2M5</accession>
<evidence type="ECO:0000256" key="4">
    <source>
        <dbReference type="ARBA" id="ARBA00022490"/>
    </source>
</evidence>
<evidence type="ECO:0000256" key="8">
    <source>
        <dbReference type="SAM" id="Coils"/>
    </source>
</evidence>